<sequence>MDMVSTKQIFLHVFMIFIILKNVSIEAEVISPQDYKVNIDDELKIFGGNRSSVSFSINSTYEYENFLNFNLSTLKYVAVVTRHGSRSPFKSYPNDPYPYYNSKYWPDGIEQLTRYGKQQLYESGKILRDRYNGFISKHYIVEEISVRTNLYDRDFMSAACLLAGLYPPSGYQEWNPFILWQPIPIWEQPYDVVPLGENPTLCPRYYNEMNKMKNELNNKGNQHTKLLEYVSNHTGTNIKYSELYDIGDTFIMQQENGFKLPEWSKLIYPEPLLSIYAMEFSVITAGTQEMARLAAGPLLKKINSQLSKKAERKMIPNRLMYIEAAHDSTLLVLFKSFGFNSPFVIETSAFMVFELHEYNDKHFVQVLYYNSSAKTEPNILNLPVCPTPCNINDFNYFVKSFSPVNWKEECQLPKTINSQIQI</sequence>
<evidence type="ECO:0000256" key="2">
    <source>
        <dbReference type="ARBA" id="ARBA00005375"/>
    </source>
</evidence>
<dbReference type="Proteomes" id="UP001461498">
    <property type="component" value="Unassembled WGS sequence"/>
</dbReference>
<dbReference type="PANTHER" id="PTHR11567">
    <property type="entry name" value="ACID PHOSPHATASE-RELATED"/>
    <property type="match status" value="1"/>
</dbReference>
<dbReference type="GO" id="GO:0003993">
    <property type="term" value="F:acid phosphatase activity"/>
    <property type="evidence" value="ECO:0007669"/>
    <property type="project" value="UniProtKB-EC"/>
</dbReference>
<organism evidence="9 10">
    <name type="scientific">Rhynocoris fuscipes</name>
    <dbReference type="NCBI Taxonomy" id="488301"/>
    <lineage>
        <taxon>Eukaryota</taxon>
        <taxon>Metazoa</taxon>
        <taxon>Ecdysozoa</taxon>
        <taxon>Arthropoda</taxon>
        <taxon>Hexapoda</taxon>
        <taxon>Insecta</taxon>
        <taxon>Pterygota</taxon>
        <taxon>Neoptera</taxon>
        <taxon>Paraneoptera</taxon>
        <taxon>Hemiptera</taxon>
        <taxon>Heteroptera</taxon>
        <taxon>Panheteroptera</taxon>
        <taxon>Cimicomorpha</taxon>
        <taxon>Reduviidae</taxon>
        <taxon>Harpactorinae</taxon>
        <taxon>Harpactorini</taxon>
        <taxon>Rhynocoris</taxon>
    </lineage>
</organism>
<comment type="catalytic activity">
    <reaction evidence="1">
        <text>a phosphate monoester + H2O = an alcohol + phosphate</text>
        <dbReference type="Rhea" id="RHEA:15017"/>
        <dbReference type="ChEBI" id="CHEBI:15377"/>
        <dbReference type="ChEBI" id="CHEBI:30879"/>
        <dbReference type="ChEBI" id="CHEBI:43474"/>
        <dbReference type="ChEBI" id="CHEBI:67140"/>
        <dbReference type="EC" id="3.1.3.2"/>
    </reaction>
</comment>
<keyword evidence="7" id="KW-0325">Glycoprotein</keyword>
<gene>
    <name evidence="9" type="ORF">O3M35_003166</name>
</gene>
<dbReference type="EC" id="3.1.3.2" evidence="3"/>
<dbReference type="InterPro" id="IPR033379">
    <property type="entry name" value="Acid_Pase_AS"/>
</dbReference>
<dbReference type="CDD" id="cd07061">
    <property type="entry name" value="HP_HAP_like"/>
    <property type="match status" value="1"/>
</dbReference>
<dbReference type="Pfam" id="PF00328">
    <property type="entry name" value="His_Phos_2"/>
    <property type="match status" value="1"/>
</dbReference>
<keyword evidence="6" id="KW-1015">Disulfide bond</keyword>
<dbReference type="EMBL" id="JAPXFL010000012">
    <property type="protein sequence ID" value="KAK9498562.1"/>
    <property type="molecule type" value="Genomic_DNA"/>
</dbReference>
<evidence type="ECO:0000256" key="3">
    <source>
        <dbReference type="ARBA" id="ARBA00012646"/>
    </source>
</evidence>
<dbReference type="InterPro" id="IPR050645">
    <property type="entry name" value="Histidine_acid_phosphatase"/>
</dbReference>
<proteinExistence type="inferred from homology"/>
<accession>A0AAW1CJH8</accession>
<reference evidence="9 10" key="1">
    <citation type="submission" date="2022-12" db="EMBL/GenBank/DDBJ databases">
        <title>Chromosome-level genome assembly of true bugs.</title>
        <authorList>
            <person name="Ma L."/>
            <person name="Li H."/>
        </authorList>
    </citation>
    <scope>NUCLEOTIDE SEQUENCE [LARGE SCALE GENOMIC DNA]</scope>
    <source>
        <strain evidence="9">Lab_2022b</strain>
    </source>
</reference>
<dbReference type="PROSITE" id="PS00616">
    <property type="entry name" value="HIS_ACID_PHOSPHAT_1"/>
    <property type="match status" value="1"/>
</dbReference>
<dbReference type="InterPro" id="IPR000560">
    <property type="entry name" value="His_Pase_clade-2"/>
</dbReference>
<evidence type="ECO:0000256" key="8">
    <source>
        <dbReference type="SAM" id="SignalP"/>
    </source>
</evidence>
<dbReference type="SUPFAM" id="SSF53254">
    <property type="entry name" value="Phosphoglycerate mutase-like"/>
    <property type="match status" value="1"/>
</dbReference>
<comment type="caution">
    <text evidence="9">The sequence shown here is derived from an EMBL/GenBank/DDBJ whole genome shotgun (WGS) entry which is preliminary data.</text>
</comment>
<evidence type="ECO:0000313" key="9">
    <source>
        <dbReference type="EMBL" id="KAK9498562.1"/>
    </source>
</evidence>
<dbReference type="InterPro" id="IPR029033">
    <property type="entry name" value="His_PPase_superfam"/>
</dbReference>
<feature type="chain" id="PRO_5043553340" description="acid phosphatase" evidence="8">
    <location>
        <begin position="28"/>
        <end position="422"/>
    </location>
</feature>
<protein>
    <recommendedName>
        <fullName evidence="3">acid phosphatase</fullName>
        <ecNumber evidence="3">3.1.3.2</ecNumber>
    </recommendedName>
</protein>
<feature type="signal peptide" evidence="8">
    <location>
        <begin position="1"/>
        <end position="27"/>
    </location>
</feature>
<keyword evidence="10" id="KW-1185">Reference proteome</keyword>
<evidence type="ECO:0000313" key="10">
    <source>
        <dbReference type="Proteomes" id="UP001461498"/>
    </source>
</evidence>
<keyword evidence="4 8" id="KW-0732">Signal</keyword>
<dbReference type="PROSITE" id="PS00778">
    <property type="entry name" value="HIS_ACID_PHOSPHAT_2"/>
    <property type="match status" value="1"/>
</dbReference>
<dbReference type="PANTHER" id="PTHR11567:SF211">
    <property type="entry name" value="PROSTATIC ACID PHOSPHATASE"/>
    <property type="match status" value="1"/>
</dbReference>
<dbReference type="Gene3D" id="3.40.50.1240">
    <property type="entry name" value="Phosphoglycerate mutase-like"/>
    <property type="match status" value="1"/>
</dbReference>
<evidence type="ECO:0000256" key="1">
    <source>
        <dbReference type="ARBA" id="ARBA00000032"/>
    </source>
</evidence>
<name>A0AAW1CJH8_9HEMI</name>
<dbReference type="AlphaFoldDB" id="A0AAW1CJH8"/>
<evidence type="ECO:0000256" key="4">
    <source>
        <dbReference type="ARBA" id="ARBA00022729"/>
    </source>
</evidence>
<evidence type="ECO:0000256" key="7">
    <source>
        <dbReference type="ARBA" id="ARBA00023180"/>
    </source>
</evidence>
<keyword evidence="5" id="KW-0378">Hydrolase</keyword>
<comment type="similarity">
    <text evidence="2">Belongs to the histidine acid phosphatase family.</text>
</comment>
<evidence type="ECO:0000256" key="5">
    <source>
        <dbReference type="ARBA" id="ARBA00022801"/>
    </source>
</evidence>
<evidence type="ECO:0000256" key="6">
    <source>
        <dbReference type="ARBA" id="ARBA00023157"/>
    </source>
</evidence>